<evidence type="ECO:0000313" key="1">
    <source>
        <dbReference type="EMBL" id="CAI9711786.1"/>
    </source>
</evidence>
<accession>A0ACB0FIC7</accession>
<dbReference type="Proteomes" id="UP001162501">
    <property type="component" value="Chromosome 6"/>
</dbReference>
<evidence type="ECO:0000313" key="2">
    <source>
        <dbReference type="Proteomes" id="UP001162501"/>
    </source>
</evidence>
<sequence>MCALHLSGIAWQTTGAHGQAAKQYRLRKRSLGIQRVCARRPGDRGQLQPHVLCPGDQVSHQQAPGLEEPTHPFLSAVGRQGQEKGFWSLPLLAVQAFGLGMEADFPSPPAFPQPAVGSELPSKLVATITVVITITVVVIINIISSSSSSITIVISIIDIAGITHSSSEK</sequence>
<proteinExistence type="predicted"/>
<dbReference type="EMBL" id="OX596090">
    <property type="protein sequence ID" value="CAI9711786.1"/>
    <property type="molecule type" value="Genomic_DNA"/>
</dbReference>
<protein>
    <submittedName>
        <fullName evidence="1">Uncharacterized protein</fullName>
    </submittedName>
</protein>
<gene>
    <name evidence="1" type="ORF">MRATA1EN3_LOCUS22999</name>
</gene>
<name>A0ACB0FIC7_RANTA</name>
<reference evidence="1" key="1">
    <citation type="submission" date="2023-05" db="EMBL/GenBank/DDBJ databases">
        <authorList>
            <consortium name="ELIXIR-Norway"/>
        </authorList>
    </citation>
    <scope>NUCLEOTIDE SEQUENCE</scope>
</reference>
<organism evidence="1 2">
    <name type="scientific">Rangifer tarandus platyrhynchus</name>
    <name type="common">Svalbard reindeer</name>
    <dbReference type="NCBI Taxonomy" id="3082113"/>
    <lineage>
        <taxon>Eukaryota</taxon>
        <taxon>Metazoa</taxon>
        <taxon>Chordata</taxon>
        <taxon>Craniata</taxon>
        <taxon>Vertebrata</taxon>
        <taxon>Euteleostomi</taxon>
        <taxon>Mammalia</taxon>
        <taxon>Eutheria</taxon>
        <taxon>Laurasiatheria</taxon>
        <taxon>Artiodactyla</taxon>
        <taxon>Ruminantia</taxon>
        <taxon>Pecora</taxon>
        <taxon>Cervidae</taxon>
        <taxon>Odocoileinae</taxon>
        <taxon>Rangifer</taxon>
    </lineage>
</organism>